<feature type="domain" description="HTH arsR-type" evidence="2">
    <location>
        <begin position="45"/>
        <end position="124"/>
    </location>
</feature>
<evidence type="ECO:0000313" key="3">
    <source>
        <dbReference type="EMBL" id="NKI40121.1"/>
    </source>
</evidence>
<feature type="region of interest" description="Disordered" evidence="1">
    <location>
        <begin position="1"/>
        <end position="38"/>
    </location>
</feature>
<dbReference type="InterPro" id="IPR036388">
    <property type="entry name" value="WH-like_DNA-bd_sf"/>
</dbReference>
<dbReference type="Gene3D" id="1.10.10.10">
    <property type="entry name" value="Winged helix-like DNA-binding domain superfamily/Winged helix DNA-binding domain"/>
    <property type="match status" value="1"/>
</dbReference>
<feature type="compositionally biased region" description="Low complexity" evidence="1">
    <location>
        <begin position="1"/>
        <end position="11"/>
    </location>
</feature>
<evidence type="ECO:0000313" key="4">
    <source>
        <dbReference type="Proteomes" id="UP000772196"/>
    </source>
</evidence>
<evidence type="ECO:0000256" key="1">
    <source>
        <dbReference type="SAM" id="MobiDB-lite"/>
    </source>
</evidence>
<dbReference type="RefSeq" id="WP_168535283.1">
    <property type="nucleotide sequence ID" value="NZ_JAAWWP010000001.1"/>
</dbReference>
<organism evidence="3 4">
    <name type="scientific">Streptomyces physcomitrii</name>
    <dbReference type="NCBI Taxonomy" id="2724184"/>
    <lineage>
        <taxon>Bacteria</taxon>
        <taxon>Bacillati</taxon>
        <taxon>Actinomycetota</taxon>
        <taxon>Actinomycetes</taxon>
        <taxon>Kitasatosporales</taxon>
        <taxon>Streptomycetaceae</taxon>
        <taxon>Streptomyces</taxon>
    </lineage>
</organism>
<keyword evidence="4" id="KW-1185">Reference proteome</keyword>
<comment type="caution">
    <text evidence="3">The sequence shown here is derived from an EMBL/GenBank/DDBJ whole genome shotgun (WGS) entry which is preliminary data.</text>
</comment>
<dbReference type="PRINTS" id="PR00778">
    <property type="entry name" value="HTHARSR"/>
</dbReference>
<evidence type="ECO:0000259" key="2">
    <source>
        <dbReference type="SMART" id="SM00418"/>
    </source>
</evidence>
<reference evidence="3 4" key="1">
    <citation type="submission" date="2020-04" db="EMBL/GenBank/DDBJ databases">
        <title>Phylogenetic Diversity and Antibacterial Activity against Ralstonia solanacearum of Endophytic Actinomycete Isolated from Moss.</title>
        <authorList>
            <person name="Zhuang X."/>
        </authorList>
    </citation>
    <scope>NUCLEOTIDE SEQUENCE [LARGE SCALE GENOMIC DNA]</scope>
    <source>
        <strain evidence="3 4">LD120</strain>
    </source>
</reference>
<dbReference type="SMART" id="SM00418">
    <property type="entry name" value="HTH_ARSR"/>
    <property type="match status" value="1"/>
</dbReference>
<gene>
    <name evidence="3" type="ORF">HFV08_02400</name>
</gene>
<sequence>MTVRPAPNSESSPPPAGGAGSGAAHASQRARSLTHHHPREVALHDALRALADPVRRTIVSVLAASPDWDRACGTFGLPVGKATRSHHFEVLRHAGLIEQRDVGSRRLNRLRREEFDARFPGLLDLVLSEEPEEPAGGRAGR</sequence>
<name>A0ABX1GVK5_9ACTN</name>
<protein>
    <submittedName>
        <fullName evidence="3">Helix-turn-helix transcriptional regulator</fullName>
    </submittedName>
</protein>
<dbReference type="InterPro" id="IPR036390">
    <property type="entry name" value="WH_DNA-bd_sf"/>
</dbReference>
<dbReference type="InterPro" id="IPR001845">
    <property type="entry name" value="HTH_ArsR_DNA-bd_dom"/>
</dbReference>
<dbReference type="SUPFAM" id="SSF46785">
    <property type="entry name" value="Winged helix' DNA-binding domain"/>
    <property type="match status" value="1"/>
</dbReference>
<accession>A0ABX1GVK5</accession>
<dbReference type="EMBL" id="JAAWWP010000001">
    <property type="protein sequence ID" value="NKI40121.1"/>
    <property type="molecule type" value="Genomic_DNA"/>
</dbReference>
<proteinExistence type="predicted"/>
<dbReference type="Proteomes" id="UP000772196">
    <property type="component" value="Unassembled WGS sequence"/>
</dbReference>